<dbReference type="AlphaFoldDB" id="A0A316V866"/>
<dbReference type="GeneID" id="37023217"/>
<feature type="signal peptide" evidence="1">
    <location>
        <begin position="1"/>
        <end position="18"/>
    </location>
</feature>
<dbReference type="Gene3D" id="2.40.40.10">
    <property type="entry name" value="RlpA-like domain"/>
    <property type="match status" value="1"/>
</dbReference>
<evidence type="ECO:0000313" key="3">
    <source>
        <dbReference type="Proteomes" id="UP000245771"/>
    </source>
</evidence>
<evidence type="ECO:0000256" key="1">
    <source>
        <dbReference type="SAM" id="SignalP"/>
    </source>
</evidence>
<dbReference type="EMBL" id="KZ819604">
    <property type="protein sequence ID" value="PWN33404.1"/>
    <property type="molecule type" value="Genomic_DNA"/>
</dbReference>
<reference evidence="2 3" key="1">
    <citation type="journal article" date="2018" name="Mol. Biol. Evol.">
        <title>Broad Genomic Sampling Reveals a Smut Pathogenic Ancestry of the Fungal Clade Ustilaginomycotina.</title>
        <authorList>
            <person name="Kijpornyongpan T."/>
            <person name="Mondo S.J."/>
            <person name="Barry K."/>
            <person name="Sandor L."/>
            <person name="Lee J."/>
            <person name="Lipzen A."/>
            <person name="Pangilinan J."/>
            <person name="LaButti K."/>
            <person name="Hainaut M."/>
            <person name="Henrissat B."/>
            <person name="Grigoriev I.V."/>
            <person name="Spatafora J.W."/>
            <person name="Aime M.C."/>
        </authorList>
    </citation>
    <scope>NUCLEOTIDE SEQUENCE [LARGE SCALE GENOMIC DNA]</scope>
    <source>
        <strain evidence="2 3">MCA 3882</strain>
    </source>
</reference>
<dbReference type="InterPro" id="IPR036908">
    <property type="entry name" value="RlpA-like_sf"/>
</dbReference>
<dbReference type="CDD" id="cd22191">
    <property type="entry name" value="DPBB_RlpA_EXP_N-like"/>
    <property type="match status" value="1"/>
</dbReference>
<sequence length="214" mass="22661">MLPNFLLHALLLATAALAARDPSYPACDTNANDHKMTKTGTGYSWYTTDDPVEYVAPGTGSCAYTYTDQSLVACLNPGQVNSAIVNGCHKWIELTNPANGIVAQAMVGDACGAVPNSTFGCNDVYLSKEVFVELAGDDSSTALQKGRLSGDLQWRFIIEPCKGCAMGYPGIFLNGTTDPCTGHDSHGLLRCGRSNLSGQDVNKVCNANVQTCPK</sequence>
<gene>
    <name evidence="2" type="ORF">FA14DRAFT_185179</name>
</gene>
<evidence type="ECO:0000313" key="2">
    <source>
        <dbReference type="EMBL" id="PWN33404.1"/>
    </source>
</evidence>
<protein>
    <submittedName>
        <fullName evidence="2">Uncharacterized protein</fullName>
    </submittedName>
</protein>
<organism evidence="2 3">
    <name type="scientific">Meira miltonrushii</name>
    <dbReference type="NCBI Taxonomy" id="1280837"/>
    <lineage>
        <taxon>Eukaryota</taxon>
        <taxon>Fungi</taxon>
        <taxon>Dikarya</taxon>
        <taxon>Basidiomycota</taxon>
        <taxon>Ustilaginomycotina</taxon>
        <taxon>Exobasidiomycetes</taxon>
        <taxon>Exobasidiales</taxon>
        <taxon>Brachybasidiaceae</taxon>
        <taxon>Meira</taxon>
    </lineage>
</organism>
<proteinExistence type="predicted"/>
<accession>A0A316V866</accession>
<keyword evidence="1" id="KW-0732">Signal</keyword>
<dbReference type="OrthoDB" id="623670at2759"/>
<dbReference type="RefSeq" id="XP_025353706.1">
    <property type="nucleotide sequence ID" value="XM_025501436.1"/>
</dbReference>
<feature type="chain" id="PRO_5016462231" evidence="1">
    <location>
        <begin position="19"/>
        <end position="214"/>
    </location>
</feature>
<dbReference type="Proteomes" id="UP000245771">
    <property type="component" value="Unassembled WGS sequence"/>
</dbReference>
<keyword evidence="3" id="KW-1185">Reference proteome</keyword>
<name>A0A316V866_9BASI</name>
<dbReference type="SUPFAM" id="SSF50685">
    <property type="entry name" value="Barwin-like endoglucanases"/>
    <property type="match status" value="1"/>
</dbReference>
<dbReference type="InParanoid" id="A0A316V866"/>